<dbReference type="Pfam" id="PF11954">
    <property type="entry name" value="DUF3471"/>
    <property type="match status" value="1"/>
</dbReference>
<gene>
    <name evidence="4" type="ORF">RQX22_07970</name>
</gene>
<dbReference type="InterPro" id="IPR001466">
    <property type="entry name" value="Beta-lactam-related"/>
</dbReference>
<evidence type="ECO:0000313" key="4">
    <source>
        <dbReference type="EMBL" id="MDT9598882.1"/>
    </source>
</evidence>
<dbReference type="InterPro" id="IPR021860">
    <property type="entry name" value="Peptidase_S12_Pab87-rel_C"/>
</dbReference>
<dbReference type="Gene3D" id="2.40.128.600">
    <property type="match status" value="1"/>
</dbReference>
<keyword evidence="4" id="KW-0378">Hydrolase</keyword>
<organism evidence="4 5">
    <name type="scientific">Sphingosinicella rhizophila</name>
    <dbReference type="NCBI Taxonomy" id="3050082"/>
    <lineage>
        <taxon>Bacteria</taxon>
        <taxon>Pseudomonadati</taxon>
        <taxon>Pseudomonadota</taxon>
        <taxon>Alphaproteobacteria</taxon>
        <taxon>Sphingomonadales</taxon>
        <taxon>Sphingosinicellaceae</taxon>
        <taxon>Sphingosinicella</taxon>
    </lineage>
</organism>
<feature type="domain" description="Peptidase S12 Pab87-related C-terminal" evidence="3">
    <location>
        <begin position="416"/>
        <end position="518"/>
    </location>
</feature>
<accession>A0ABU3Q646</accession>
<dbReference type="SUPFAM" id="SSF56601">
    <property type="entry name" value="beta-lactamase/transpeptidase-like"/>
    <property type="match status" value="1"/>
</dbReference>
<dbReference type="EMBL" id="JAVUPU010000003">
    <property type="protein sequence ID" value="MDT9598882.1"/>
    <property type="molecule type" value="Genomic_DNA"/>
</dbReference>
<feature type="signal peptide" evidence="1">
    <location>
        <begin position="1"/>
        <end position="19"/>
    </location>
</feature>
<protein>
    <submittedName>
        <fullName evidence="4">Serine hydrolase</fullName>
    </submittedName>
</protein>
<sequence>MRYFAAWALASFLAAPALAAPPSGFDQRVEALRRSFGAPGVSIAIVEDGKPTLARGYGVRVHGKPEPVGPETIFATGSTGKAFTVAALAILVDQGTIGWDDPVIDHMPDFRMWDPWVTREMTIRDLLVHRSGLGLGAGDLLFVPRSDLSRKESVRRLRYIKPATSFRSAYAYDNVLYMAAGQLIEEVTGQTWEEFVKANIYRPAGMDVSTVDDAGRIATANRARPHARLNGPIRGLGDLEPLDETADQASNVAPAGGLAISADDMTRWLMIQLAHGKLPEGDGRLFSAEAAAEMWRPVTLQPVDPVPADLQPTQPMFSTYALGWDVQDYRGAKIVWHGGAVFGSLTAVVLIPDRNVGFSIATNSEEGQIVRGLMYELLDHYLGLPKAGWPEKLAAHKARRAAAAVKAVQAEGAARARVGPSLPLIRYAGDYADPWYGTISVRRVGDRLRVDFPHTPGLSATLEHWQYDTFRTAFNDRGMEPAFMTFSLDADGKVDRITMKPVSPLADFSFDYQDLLFTPVKASR</sequence>
<dbReference type="PANTHER" id="PTHR46825:SF15">
    <property type="entry name" value="BETA-LACTAMASE-RELATED DOMAIN-CONTAINING PROTEIN"/>
    <property type="match status" value="1"/>
</dbReference>
<dbReference type="PANTHER" id="PTHR46825">
    <property type="entry name" value="D-ALANYL-D-ALANINE-CARBOXYPEPTIDASE/ENDOPEPTIDASE AMPH"/>
    <property type="match status" value="1"/>
</dbReference>
<name>A0ABU3Q646_9SPHN</name>
<evidence type="ECO:0000259" key="2">
    <source>
        <dbReference type="Pfam" id="PF00144"/>
    </source>
</evidence>
<evidence type="ECO:0000259" key="3">
    <source>
        <dbReference type="Pfam" id="PF11954"/>
    </source>
</evidence>
<keyword evidence="5" id="KW-1185">Reference proteome</keyword>
<dbReference type="InterPro" id="IPR050491">
    <property type="entry name" value="AmpC-like"/>
</dbReference>
<evidence type="ECO:0000313" key="5">
    <source>
        <dbReference type="Proteomes" id="UP001259572"/>
    </source>
</evidence>
<dbReference type="Pfam" id="PF00144">
    <property type="entry name" value="Beta-lactamase"/>
    <property type="match status" value="1"/>
</dbReference>
<dbReference type="InterPro" id="IPR012338">
    <property type="entry name" value="Beta-lactam/transpept-like"/>
</dbReference>
<dbReference type="Gene3D" id="3.40.710.10">
    <property type="entry name" value="DD-peptidase/beta-lactamase superfamily"/>
    <property type="match status" value="1"/>
</dbReference>
<proteinExistence type="predicted"/>
<dbReference type="GO" id="GO:0016787">
    <property type="term" value="F:hydrolase activity"/>
    <property type="evidence" value="ECO:0007669"/>
    <property type="project" value="UniProtKB-KW"/>
</dbReference>
<keyword evidence="1" id="KW-0732">Signal</keyword>
<dbReference type="Proteomes" id="UP001259572">
    <property type="component" value="Unassembled WGS sequence"/>
</dbReference>
<reference evidence="4 5" key="1">
    <citation type="submission" date="2023-05" db="EMBL/GenBank/DDBJ databases">
        <authorList>
            <person name="Guo Y."/>
        </authorList>
    </citation>
    <scope>NUCLEOTIDE SEQUENCE [LARGE SCALE GENOMIC DNA]</scope>
    <source>
        <strain evidence="4 5">GR2756</strain>
    </source>
</reference>
<dbReference type="RefSeq" id="WP_315725314.1">
    <property type="nucleotide sequence ID" value="NZ_JAVUPU010000003.1"/>
</dbReference>
<feature type="domain" description="Beta-lactamase-related" evidence="2">
    <location>
        <begin position="25"/>
        <end position="367"/>
    </location>
</feature>
<comment type="caution">
    <text evidence="4">The sequence shown here is derived from an EMBL/GenBank/DDBJ whole genome shotgun (WGS) entry which is preliminary data.</text>
</comment>
<feature type="chain" id="PRO_5047258730" evidence="1">
    <location>
        <begin position="20"/>
        <end position="524"/>
    </location>
</feature>
<evidence type="ECO:0000256" key="1">
    <source>
        <dbReference type="SAM" id="SignalP"/>
    </source>
</evidence>